<keyword evidence="5" id="KW-0378">Hydrolase</keyword>
<feature type="domain" description="Methanolan biosynthesis EpsI" evidence="9">
    <location>
        <begin position="312"/>
        <end position="497"/>
    </location>
</feature>
<dbReference type="NCBIfam" id="TIGR04178">
    <property type="entry name" value="exo_archaeo"/>
    <property type="match status" value="1"/>
</dbReference>
<protein>
    <submittedName>
        <fullName evidence="10">Exosortase A</fullName>
    </submittedName>
</protein>
<evidence type="ECO:0000256" key="8">
    <source>
        <dbReference type="SAM" id="Phobius"/>
    </source>
</evidence>
<feature type="transmembrane region" description="Helical" evidence="8">
    <location>
        <begin position="260"/>
        <end position="281"/>
    </location>
</feature>
<keyword evidence="7 8" id="KW-0472">Membrane</keyword>
<dbReference type="EMBL" id="JACHOV010000009">
    <property type="protein sequence ID" value="MBB4642116.1"/>
    <property type="molecule type" value="Genomic_DNA"/>
</dbReference>
<organism evidence="10 11">
    <name type="scientific">Rhizorhapis suberifaciens</name>
    <name type="common">corky root of lettuce</name>
    <dbReference type="NCBI Taxonomy" id="13656"/>
    <lineage>
        <taxon>Bacteria</taxon>
        <taxon>Pseudomonadati</taxon>
        <taxon>Pseudomonadota</taxon>
        <taxon>Alphaproteobacteria</taxon>
        <taxon>Sphingomonadales</taxon>
        <taxon>Sphingomonadaceae</taxon>
        <taxon>Rhizorhapis</taxon>
    </lineage>
</organism>
<sequence length="509" mass="54992">MTSIAPPAPLARFWGGNWSRHLALLGLAWAACLAVYYQDAAGMVSIWWNASTFGHCLLIPFIIGWMVHQRMIELRSLNPVAWWPGLIWVAVGGLSWLMGDAASLALARHVGLVVMLQGALITALGPRISRALAFPLFYAFFLVPFGEELVPALQTVTAHISMAFLDLSGVPAHLNGVFITTPTGYFEVAEACSGAKFLIAMAAYAVLVCNICFKSWPRRAVFLLMSLSIAVMANGIRAFGTIYVAHRTSSDFAVGFDHVIYGWVFFAVILALVMAAGWPLFDRRADEAAVNVEDLRGEVRQTARLSTILPLLLALIAIPPLWSAAIAATSDTVPARIALPQVPGWTVVDYQPSYPWKPRFAGANHQLLGRYRDRQGREADLAIAVYARQEEGRELVGFGQGAVDPESKWAWSSFIEAPRGGAGDRIVAPGPVTRDVVSFYDVGGVTTGSAADVKLFGLKNRIIGGDQRAVAVLVSAEDREGYPADAAIAAFLDDLGPISRLADRSAGRK</sequence>
<evidence type="ECO:0000256" key="6">
    <source>
        <dbReference type="ARBA" id="ARBA00022989"/>
    </source>
</evidence>
<dbReference type="NCBIfam" id="TIGR02914">
    <property type="entry name" value="EpsI_fam"/>
    <property type="match status" value="1"/>
</dbReference>
<dbReference type="Proteomes" id="UP000575068">
    <property type="component" value="Unassembled WGS sequence"/>
</dbReference>
<keyword evidence="6 8" id="KW-1133">Transmembrane helix</keyword>
<dbReference type="InterPro" id="IPR017540">
    <property type="entry name" value="Exosortase-1"/>
</dbReference>
<evidence type="ECO:0000313" key="10">
    <source>
        <dbReference type="EMBL" id="MBB4642116.1"/>
    </source>
</evidence>
<keyword evidence="2" id="KW-1003">Cell membrane</keyword>
<feature type="transmembrane region" description="Helical" evidence="8">
    <location>
        <begin position="220"/>
        <end position="240"/>
    </location>
</feature>
<comment type="caution">
    <text evidence="10">The sequence shown here is derived from an EMBL/GenBank/DDBJ whole genome shotgun (WGS) entry which is preliminary data.</text>
</comment>
<evidence type="ECO:0000256" key="5">
    <source>
        <dbReference type="ARBA" id="ARBA00022801"/>
    </source>
</evidence>
<feature type="transmembrane region" description="Helical" evidence="8">
    <location>
        <begin position="302"/>
        <end position="322"/>
    </location>
</feature>
<evidence type="ECO:0000259" key="9">
    <source>
        <dbReference type="Pfam" id="PF11984"/>
    </source>
</evidence>
<dbReference type="GO" id="GO:0008233">
    <property type="term" value="F:peptidase activity"/>
    <property type="evidence" value="ECO:0007669"/>
    <property type="project" value="UniProtKB-KW"/>
</dbReference>
<evidence type="ECO:0000256" key="7">
    <source>
        <dbReference type="ARBA" id="ARBA00023136"/>
    </source>
</evidence>
<name>A0A840HXD6_9SPHN</name>
<dbReference type="InterPro" id="IPR019127">
    <property type="entry name" value="Exosortase"/>
</dbReference>
<keyword evidence="3" id="KW-0645">Protease</keyword>
<reference evidence="10 11" key="1">
    <citation type="submission" date="2020-08" db="EMBL/GenBank/DDBJ databases">
        <title>Genomic Encyclopedia of Type Strains, Phase IV (KMG-IV): sequencing the most valuable type-strain genomes for metagenomic binning, comparative biology and taxonomic classification.</title>
        <authorList>
            <person name="Goeker M."/>
        </authorList>
    </citation>
    <scope>NUCLEOTIDE SEQUENCE [LARGE SCALE GENOMIC DNA]</scope>
    <source>
        <strain evidence="10 11">DSM 7465</strain>
    </source>
</reference>
<dbReference type="InterPro" id="IPR013426">
    <property type="entry name" value="EpsH-like"/>
</dbReference>
<feature type="transmembrane region" description="Helical" evidence="8">
    <location>
        <begin position="46"/>
        <end position="68"/>
    </location>
</feature>
<evidence type="ECO:0000256" key="2">
    <source>
        <dbReference type="ARBA" id="ARBA00022475"/>
    </source>
</evidence>
<accession>A0A840HXD6</accession>
<evidence type="ECO:0000313" key="11">
    <source>
        <dbReference type="Proteomes" id="UP000575068"/>
    </source>
</evidence>
<dbReference type="NCBIfam" id="TIGR03109">
    <property type="entry name" value="exosort_XrtA"/>
    <property type="match status" value="1"/>
</dbReference>
<gene>
    <name evidence="10" type="ORF">HNQ99_002438</name>
</gene>
<dbReference type="InterPro" id="IPR014263">
    <property type="entry name" value="Methanolan_biosynth_EpsI"/>
</dbReference>
<evidence type="ECO:0000256" key="1">
    <source>
        <dbReference type="ARBA" id="ARBA00004651"/>
    </source>
</evidence>
<keyword evidence="4 8" id="KW-0812">Transmembrane</keyword>
<feature type="transmembrane region" description="Helical" evidence="8">
    <location>
        <begin position="195"/>
        <end position="213"/>
    </location>
</feature>
<dbReference type="GO" id="GO:0006508">
    <property type="term" value="P:proteolysis"/>
    <property type="evidence" value="ECO:0007669"/>
    <property type="project" value="UniProtKB-KW"/>
</dbReference>
<dbReference type="GO" id="GO:0005886">
    <property type="term" value="C:plasma membrane"/>
    <property type="evidence" value="ECO:0007669"/>
    <property type="project" value="UniProtKB-SubCell"/>
</dbReference>
<evidence type="ECO:0000256" key="4">
    <source>
        <dbReference type="ARBA" id="ARBA00022692"/>
    </source>
</evidence>
<feature type="transmembrane region" description="Helical" evidence="8">
    <location>
        <begin position="80"/>
        <end position="99"/>
    </location>
</feature>
<evidence type="ECO:0000256" key="3">
    <source>
        <dbReference type="ARBA" id="ARBA00022670"/>
    </source>
</evidence>
<dbReference type="NCBIfam" id="TIGR02602">
    <property type="entry name" value="8TM_EpsH"/>
    <property type="match status" value="1"/>
</dbReference>
<dbReference type="AlphaFoldDB" id="A0A840HXD6"/>
<dbReference type="InterPro" id="IPR026392">
    <property type="entry name" value="Exo/Archaeosortase_dom"/>
</dbReference>
<dbReference type="RefSeq" id="WP_184475894.1">
    <property type="nucleotide sequence ID" value="NZ_JACHOV010000009.1"/>
</dbReference>
<proteinExistence type="predicted"/>
<comment type="subcellular location">
    <subcellularLocation>
        <location evidence="1">Cell membrane</location>
        <topology evidence="1">Multi-pass membrane protein</topology>
    </subcellularLocation>
</comment>
<feature type="transmembrane region" description="Helical" evidence="8">
    <location>
        <begin position="21"/>
        <end position="40"/>
    </location>
</feature>
<feature type="transmembrane region" description="Helical" evidence="8">
    <location>
        <begin position="105"/>
        <end position="124"/>
    </location>
</feature>
<dbReference type="Pfam" id="PF11984">
    <property type="entry name" value="DUF3485"/>
    <property type="match status" value="1"/>
</dbReference>
<keyword evidence="11" id="KW-1185">Reference proteome</keyword>
<dbReference type="Pfam" id="PF09721">
    <property type="entry name" value="Exosortase_EpsH"/>
    <property type="match status" value="1"/>
</dbReference>